<reference evidence="9" key="2">
    <citation type="submission" date="2025-08" db="UniProtKB">
        <authorList>
            <consortium name="RefSeq"/>
        </authorList>
    </citation>
    <scope>IDENTIFICATION</scope>
    <source>
        <tissue evidence="9">Etiolated seedlings</tissue>
    </source>
</reference>
<dbReference type="Pfam" id="PF02902">
    <property type="entry name" value="Peptidase_C48"/>
    <property type="match status" value="1"/>
</dbReference>
<dbReference type="AlphaFoldDB" id="A0A1S2XG83"/>
<dbReference type="Proteomes" id="UP000087171">
    <property type="component" value="Chromosome Ca1"/>
</dbReference>
<dbReference type="KEGG" id="cam:101514190"/>
<dbReference type="SUPFAM" id="SSF54001">
    <property type="entry name" value="Cysteine proteinases"/>
    <property type="match status" value="1"/>
</dbReference>
<keyword evidence="5" id="KW-0788">Thiol protease</keyword>
<dbReference type="PROSITE" id="PS50600">
    <property type="entry name" value="ULP_PROTEASE"/>
    <property type="match status" value="1"/>
</dbReference>
<feature type="domain" description="Ubiquitin-like protease family profile" evidence="7">
    <location>
        <begin position="274"/>
        <end position="446"/>
    </location>
</feature>
<keyword evidence="4" id="KW-0378">Hydrolase</keyword>
<evidence type="ECO:0000313" key="8">
    <source>
        <dbReference type="Proteomes" id="UP000087171"/>
    </source>
</evidence>
<evidence type="ECO:0000256" key="4">
    <source>
        <dbReference type="ARBA" id="ARBA00022801"/>
    </source>
</evidence>
<feature type="region of interest" description="Disordered" evidence="6">
    <location>
        <begin position="1"/>
        <end position="42"/>
    </location>
</feature>
<reference evidence="8" key="1">
    <citation type="journal article" date="2013" name="Nat. Biotechnol.">
        <title>Draft genome sequence of chickpea (Cicer arietinum) provides a resource for trait improvement.</title>
        <authorList>
            <person name="Varshney R.K."/>
            <person name="Song C."/>
            <person name="Saxena R.K."/>
            <person name="Azam S."/>
            <person name="Yu S."/>
            <person name="Sharpe A.G."/>
            <person name="Cannon S."/>
            <person name="Baek J."/>
            <person name="Rosen B.D."/>
            <person name="Tar'an B."/>
            <person name="Millan T."/>
            <person name="Zhang X."/>
            <person name="Ramsay L.D."/>
            <person name="Iwata A."/>
            <person name="Wang Y."/>
            <person name="Nelson W."/>
            <person name="Farmer A.D."/>
            <person name="Gaur P.M."/>
            <person name="Soderlund C."/>
            <person name="Penmetsa R.V."/>
            <person name="Xu C."/>
            <person name="Bharti A.K."/>
            <person name="He W."/>
            <person name="Winter P."/>
            <person name="Zhao S."/>
            <person name="Hane J.K."/>
            <person name="Carrasquilla-Garcia N."/>
            <person name="Condie J.A."/>
            <person name="Upadhyaya H.D."/>
            <person name="Luo M.C."/>
            <person name="Thudi M."/>
            <person name="Gowda C.L."/>
            <person name="Singh N.P."/>
            <person name="Lichtenzveig J."/>
            <person name="Gali K.K."/>
            <person name="Rubio J."/>
            <person name="Nadarajan N."/>
            <person name="Dolezel J."/>
            <person name="Bansal K.C."/>
            <person name="Xu X."/>
            <person name="Edwards D."/>
            <person name="Zhang G."/>
            <person name="Kahl G."/>
            <person name="Gil J."/>
            <person name="Singh K.B."/>
            <person name="Datta S.K."/>
            <person name="Jackson S.A."/>
            <person name="Wang J."/>
            <person name="Cook D.R."/>
        </authorList>
    </citation>
    <scope>NUCLEOTIDE SEQUENCE [LARGE SCALE GENOMIC DNA]</scope>
    <source>
        <strain evidence="8">cv. CDC Frontier</strain>
    </source>
</reference>
<evidence type="ECO:0000256" key="1">
    <source>
        <dbReference type="ARBA" id="ARBA00005234"/>
    </source>
</evidence>
<name>A0A1S2XG83_CICAR</name>
<sequence>MGVTTSNRKRSEECMSVNHQFSSSSDYHRKKPKFSSESTRPVKPTYDVVSRISRYPDTKPPFVREVHAPCRPKKFNFARTISRLFPGGDNKNNDGGDIMGNFLTSNYEKAKHSALEKCRVATKKEKVVIDLDAESSGREVSEDSGVVEVVEIRDTEAEVVEIGVKRRLRSSPDSALTNTIVNLEEYDLSSVHVYKKLLEGVQRRTDTIRNLNFQIELNEKRRDTFQLLRPKKELVEEVLIEPFVPLTDEEENEVSRALSANRRKILVTHESSNIEISGEKIQCLIPSAWLNDEVINLYFELLKERERREPQKFLKCHFFNTFFYKKLISGRDGYDFKSVRRWTTQRKLGYNLFDCDKIFIPIHREIHWCLAVINKKDAKFQYLDSLKGKDRRVLKLLARYFEDEVKDKTGKDIDVSTWEKELVEDLPEQENGFDCGVFMIKYADFYSRGLGLCFNQEHMPYFRRRTAKEILRLRAE</sequence>
<dbReference type="RefSeq" id="XP_004487849.1">
    <property type="nucleotide sequence ID" value="XM_004487792.3"/>
</dbReference>
<keyword evidence="2 9" id="KW-0645">Protease</keyword>
<proteinExistence type="inferred from homology"/>
<dbReference type="GO" id="GO:0016929">
    <property type="term" value="F:deSUMOylase activity"/>
    <property type="evidence" value="ECO:0007669"/>
    <property type="project" value="TreeGrafter"/>
</dbReference>
<comment type="similarity">
    <text evidence="1">Belongs to the peptidase C48 family.</text>
</comment>
<evidence type="ECO:0000256" key="2">
    <source>
        <dbReference type="ARBA" id="ARBA00022670"/>
    </source>
</evidence>
<evidence type="ECO:0000256" key="5">
    <source>
        <dbReference type="ARBA" id="ARBA00022807"/>
    </source>
</evidence>
<gene>
    <name evidence="9" type="primary">LOC101514190</name>
</gene>
<accession>A0A1S2XG83</accession>
<protein>
    <submittedName>
        <fullName evidence="9">Ubiquitin-like-specific protease ESD4</fullName>
    </submittedName>
</protein>
<evidence type="ECO:0000313" key="9">
    <source>
        <dbReference type="RefSeq" id="XP_004487849.1"/>
    </source>
</evidence>
<evidence type="ECO:0000256" key="3">
    <source>
        <dbReference type="ARBA" id="ARBA00022786"/>
    </source>
</evidence>
<dbReference type="FunFam" id="3.40.395.10:FF:000005">
    <property type="entry name" value="Ubiquitin-like-specific protease ESD4"/>
    <property type="match status" value="1"/>
</dbReference>
<dbReference type="PANTHER" id="PTHR12606:SF1">
    <property type="entry name" value="UBIQUITIN-LIKE-SPECIFIC PROTEASE 1A"/>
    <property type="match status" value="1"/>
</dbReference>
<dbReference type="PaxDb" id="3827-XP_004487849.1"/>
<dbReference type="GeneID" id="101514190"/>
<keyword evidence="8" id="KW-1185">Reference proteome</keyword>
<dbReference type="GO" id="GO:0016926">
    <property type="term" value="P:protein desumoylation"/>
    <property type="evidence" value="ECO:0007669"/>
    <property type="project" value="UniProtKB-ARBA"/>
</dbReference>
<dbReference type="GO" id="GO:0006508">
    <property type="term" value="P:proteolysis"/>
    <property type="evidence" value="ECO:0007669"/>
    <property type="project" value="UniProtKB-KW"/>
</dbReference>
<organism evidence="8 9">
    <name type="scientific">Cicer arietinum</name>
    <name type="common">Chickpea</name>
    <name type="synonym">Garbanzo</name>
    <dbReference type="NCBI Taxonomy" id="3827"/>
    <lineage>
        <taxon>Eukaryota</taxon>
        <taxon>Viridiplantae</taxon>
        <taxon>Streptophyta</taxon>
        <taxon>Embryophyta</taxon>
        <taxon>Tracheophyta</taxon>
        <taxon>Spermatophyta</taxon>
        <taxon>Magnoliopsida</taxon>
        <taxon>eudicotyledons</taxon>
        <taxon>Gunneridae</taxon>
        <taxon>Pentapetalae</taxon>
        <taxon>rosids</taxon>
        <taxon>fabids</taxon>
        <taxon>Fabales</taxon>
        <taxon>Fabaceae</taxon>
        <taxon>Papilionoideae</taxon>
        <taxon>50 kb inversion clade</taxon>
        <taxon>NPAAA clade</taxon>
        <taxon>Hologalegina</taxon>
        <taxon>IRL clade</taxon>
        <taxon>Cicereae</taxon>
        <taxon>Cicer</taxon>
    </lineage>
</organism>
<evidence type="ECO:0000259" key="7">
    <source>
        <dbReference type="PROSITE" id="PS50600"/>
    </source>
</evidence>
<dbReference type="InterPro" id="IPR038765">
    <property type="entry name" value="Papain-like_cys_pep_sf"/>
</dbReference>
<evidence type="ECO:0000256" key="6">
    <source>
        <dbReference type="SAM" id="MobiDB-lite"/>
    </source>
</evidence>
<dbReference type="GO" id="GO:0005634">
    <property type="term" value="C:nucleus"/>
    <property type="evidence" value="ECO:0007669"/>
    <property type="project" value="TreeGrafter"/>
</dbReference>
<dbReference type="PANTHER" id="PTHR12606">
    <property type="entry name" value="SENTRIN/SUMO-SPECIFIC PROTEASE"/>
    <property type="match status" value="1"/>
</dbReference>
<dbReference type="OrthoDB" id="1939479at2759"/>
<dbReference type="InterPro" id="IPR003653">
    <property type="entry name" value="Peptidase_C48_C"/>
</dbReference>
<dbReference type="STRING" id="3827.A0A1S2XG83"/>
<dbReference type="eggNOG" id="KOG0778">
    <property type="taxonomic scope" value="Eukaryota"/>
</dbReference>
<keyword evidence="3" id="KW-0833">Ubl conjugation pathway</keyword>
<dbReference type="Gene3D" id="3.40.395.10">
    <property type="entry name" value="Adenoviral Proteinase, Chain A"/>
    <property type="match status" value="1"/>
</dbReference>